<keyword evidence="3" id="KW-1185">Reference proteome</keyword>
<dbReference type="InterPro" id="IPR014710">
    <property type="entry name" value="RmlC-like_jellyroll"/>
</dbReference>
<sequence>MIHTDFINILKKVKELDEAAYDSLISNFHHAHCNKGKHLLRSQNTCDAIFFIESGILREYTLANDKEYNIWFSFEGSIVCDLQSFTHGHRSKKNIQCLSAVRYRYIKRQDLVKLASQYHVIETFYRKMVEVYFIEVEDRLLRMQTLNAKSHYDYLLKHYPHFIKAISLTHLASFLGITKESLSRIRRQK</sequence>
<accession>A0ABN6L9V3</accession>
<name>A0ABN6L9V3_9BACT</name>
<evidence type="ECO:0000259" key="1">
    <source>
        <dbReference type="Pfam" id="PF00027"/>
    </source>
</evidence>
<dbReference type="Proteomes" id="UP001354989">
    <property type="component" value="Chromosome"/>
</dbReference>
<dbReference type="RefSeq" id="WP_338397083.1">
    <property type="nucleotide sequence ID" value="NZ_AP025292.1"/>
</dbReference>
<gene>
    <name evidence="2" type="ORF">PEPS_21950</name>
</gene>
<dbReference type="InterPro" id="IPR018490">
    <property type="entry name" value="cNMP-bd_dom_sf"/>
</dbReference>
<reference evidence="2 3" key="1">
    <citation type="submission" date="2021-12" db="EMBL/GenBank/DDBJ databases">
        <title>Genome sequencing of bacteria with rrn-lacking chromosome and rrn-plasmid.</title>
        <authorList>
            <person name="Anda M."/>
            <person name="Iwasaki W."/>
        </authorList>
    </citation>
    <scope>NUCLEOTIDE SEQUENCE [LARGE SCALE GENOMIC DNA]</scope>
    <source>
        <strain evidence="2 3">NBRC 101262</strain>
    </source>
</reference>
<proteinExistence type="predicted"/>
<organism evidence="2 3">
    <name type="scientific">Persicobacter psychrovividus</name>
    <dbReference type="NCBI Taxonomy" id="387638"/>
    <lineage>
        <taxon>Bacteria</taxon>
        <taxon>Pseudomonadati</taxon>
        <taxon>Bacteroidota</taxon>
        <taxon>Cytophagia</taxon>
        <taxon>Cytophagales</taxon>
        <taxon>Persicobacteraceae</taxon>
        <taxon>Persicobacter</taxon>
    </lineage>
</organism>
<dbReference type="CDD" id="cd00038">
    <property type="entry name" value="CAP_ED"/>
    <property type="match status" value="1"/>
</dbReference>
<dbReference type="Pfam" id="PF00027">
    <property type="entry name" value="cNMP_binding"/>
    <property type="match status" value="1"/>
</dbReference>
<dbReference type="EMBL" id="AP025292">
    <property type="protein sequence ID" value="BDC99914.1"/>
    <property type="molecule type" value="Genomic_DNA"/>
</dbReference>
<evidence type="ECO:0000313" key="2">
    <source>
        <dbReference type="EMBL" id="BDC99914.1"/>
    </source>
</evidence>
<evidence type="ECO:0000313" key="3">
    <source>
        <dbReference type="Proteomes" id="UP001354989"/>
    </source>
</evidence>
<dbReference type="InterPro" id="IPR000595">
    <property type="entry name" value="cNMP-bd_dom"/>
</dbReference>
<dbReference type="SUPFAM" id="SSF51206">
    <property type="entry name" value="cAMP-binding domain-like"/>
    <property type="match status" value="1"/>
</dbReference>
<protein>
    <submittedName>
        <fullName evidence="2">cAMP-binding protein</fullName>
    </submittedName>
</protein>
<dbReference type="Gene3D" id="2.60.120.10">
    <property type="entry name" value="Jelly Rolls"/>
    <property type="match status" value="1"/>
</dbReference>
<feature type="domain" description="Cyclic nucleotide-binding" evidence="1">
    <location>
        <begin position="34"/>
        <end position="118"/>
    </location>
</feature>